<dbReference type="GO" id="GO:0050918">
    <property type="term" value="P:positive chemotaxis"/>
    <property type="evidence" value="ECO:0007669"/>
    <property type="project" value="TreeGrafter"/>
</dbReference>
<dbReference type="Pfam" id="PF01052">
    <property type="entry name" value="FliMN_C"/>
    <property type="match status" value="1"/>
</dbReference>
<dbReference type="SUPFAM" id="SSF101801">
    <property type="entry name" value="Surface presentation of antigens (SPOA)"/>
    <property type="match status" value="1"/>
</dbReference>
<feature type="region of interest" description="Disordered" evidence="2">
    <location>
        <begin position="53"/>
        <end position="74"/>
    </location>
</feature>
<evidence type="ECO:0000256" key="1">
    <source>
        <dbReference type="ARBA" id="ARBA00009226"/>
    </source>
</evidence>
<proteinExistence type="inferred from homology"/>
<dbReference type="NCBIfam" id="TIGR02551">
    <property type="entry name" value="SpaO_YscQ"/>
    <property type="match status" value="1"/>
</dbReference>
<feature type="domain" description="Flagellar motor switch protein FliN-like C-terminal" evidence="3">
    <location>
        <begin position="301"/>
        <end position="362"/>
    </location>
</feature>
<dbReference type="AlphaFoldDB" id="A0A562BID2"/>
<dbReference type="GO" id="GO:0071978">
    <property type="term" value="P:bacterial-type flagellum-dependent swarming motility"/>
    <property type="evidence" value="ECO:0007669"/>
    <property type="project" value="TreeGrafter"/>
</dbReference>
<evidence type="ECO:0000256" key="2">
    <source>
        <dbReference type="SAM" id="MobiDB-lite"/>
    </source>
</evidence>
<evidence type="ECO:0000313" key="4">
    <source>
        <dbReference type="EMBL" id="TWG84958.1"/>
    </source>
</evidence>
<dbReference type="GO" id="GO:0030254">
    <property type="term" value="P:protein secretion by the type III secretion system"/>
    <property type="evidence" value="ECO:0007669"/>
    <property type="project" value="InterPro"/>
</dbReference>
<comment type="caution">
    <text evidence="4">The sequence shown here is derived from an EMBL/GenBank/DDBJ whole genome shotgun (WGS) entry which is preliminary data.</text>
</comment>
<organism evidence="4 5">
    <name type="scientific">Cupriavidus gilardii J11</name>
    <dbReference type="NCBI Taxonomy" id="936133"/>
    <lineage>
        <taxon>Bacteria</taxon>
        <taxon>Pseudomonadati</taxon>
        <taxon>Pseudomonadota</taxon>
        <taxon>Betaproteobacteria</taxon>
        <taxon>Burkholderiales</taxon>
        <taxon>Burkholderiaceae</taxon>
        <taxon>Cupriavidus</taxon>
    </lineage>
</organism>
<dbReference type="InterPro" id="IPR001543">
    <property type="entry name" value="FliN-like_C"/>
</dbReference>
<dbReference type="InterPro" id="IPR036429">
    <property type="entry name" value="SpoA-like_sf"/>
</dbReference>
<dbReference type="Proteomes" id="UP000318141">
    <property type="component" value="Unassembled WGS sequence"/>
</dbReference>
<reference evidence="4 5" key="1">
    <citation type="submission" date="2019-07" db="EMBL/GenBank/DDBJ databases">
        <title>Genome sequencing of lignin-degrading bacterial isolates.</title>
        <authorList>
            <person name="Gladden J."/>
        </authorList>
    </citation>
    <scope>NUCLEOTIDE SEQUENCE [LARGE SCALE GENOMIC DNA]</scope>
    <source>
        <strain evidence="4 5">J11</strain>
    </source>
</reference>
<evidence type="ECO:0000313" key="5">
    <source>
        <dbReference type="Proteomes" id="UP000318141"/>
    </source>
</evidence>
<dbReference type="Gene3D" id="2.30.330.10">
    <property type="entry name" value="SpoA-like"/>
    <property type="match status" value="1"/>
</dbReference>
<dbReference type="PANTHER" id="PTHR30034">
    <property type="entry name" value="FLAGELLAR MOTOR SWITCH PROTEIN FLIM"/>
    <property type="match status" value="1"/>
</dbReference>
<gene>
    <name evidence="4" type="ORF">L602_002700000500</name>
</gene>
<name>A0A562BID2_9BURK</name>
<dbReference type="InterPro" id="IPR013385">
    <property type="entry name" value="T3SS_SpaO/YscQ/SpaO"/>
</dbReference>
<sequence length="362" mass="38765">MLLDDWSDQELELARAIGGGRTSQRPRMGDAPAALGVLDDLRDGELFGGAIDTLDGASHDENGNPSGRAAHGESEEASIVLDLKPCGGDGVVLSVQIDGQRARAWADAQAWCDWLAPRLAVQKLQHIPPDLVGLLGQWALLPLLPHVERAGLGLPRFAGIEAGSCARAIAPTLTLCRDGAELDLRLLDWPEPWIAALAQTMEDKRPRLSIPPIPVALSAGWARLTRAQLLALAPGDGIVLDHAVAVEHGHAWLTAERPLARVRYDDGAWCVEQIYQEEHSMEHNADATLRPGELGDDSIVLTAVAEVGRLSMSLDTLRDLQAGQVLELTHASHGRVTLTVSGQAVASGTLLRVGDKLVMRIE</sequence>
<evidence type="ECO:0000259" key="3">
    <source>
        <dbReference type="Pfam" id="PF01052"/>
    </source>
</evidence>
<keyword evidence="5" id="KW-1185">Reference proteome</keyword>
<dbReference type="EMBL" id="VLJN01000020">
    <property type="protein sequence ID" value="TWG84958.1"/>
    <property type="molecule type" value="Genomic_DNA"/>
</dbReference>
<dbReference type="PANTHER" id="PTHR30034:SF6">
    <property type="entry name" value="YOP PROTEINS TRANSLOCATION PROTEIN Q"/>
    <property type="match status" value="1"/>
</dbReference>
<protein>
    <submittedName>
        <fullName evidence="4">Type III secretion protein Q</fullName>
    </submittedName>
</protein>
<comment type="similarity">
    <text evidence="1">Belongs to the FliN/MopA/SpaO family.</text>
</comment>
<accession>A0A562BID2</accession>